<gene>
    <name evidence="1" type="primary">Acey_s0012.g1829</name>
    <name evidence="1" type="ORF">Y032_0012g1829</name>
</gene>
<dbReference type="EMBL" id="JARK01001348">
    <property type="protein sequence ID" value="EYC25333.1"/>
    <property type="molecule type" value="Genomic_DNA"/>
</dbReference>
<dbReference type="Proteomes" id="UP000024635">
    <property type="component" value="Unassembled WGS sequence"/>
</dbReference>
<proteinExistence type="predicted"/>
<name>A0A016VF10_9BILA</name>
<dbReference type="AlphaFoldDB" id="A0A016VF10"/>
<keyword evidence="2" id="KW-1185">Reference proteome</keyword>
<evidence type="ECO:0000313" key="2">
    <source>
        <dbReference type="Proteomes" id="UP000024635"/>
    </source>
</evidence>
<sequence length="73" mass="8226">MYQYKSLLLRKRFFLGTLITVAETRPGVVIVCSTGEDSWGNATEKKSAGKCAEIGEGTEKNRHWARILSYRCV</sequence>
<comment type="caution">
    <text evidence="1">The sequence shown here is derived from an EMBL/GenBank/DDBJ whole genome shotgun (WGS) entry which is preliminary data.</text>
</comment>
<organism evidence="1 2">
    <name type="scientific">Ancylostoma ceylanicum</name>
    <dbReference type="NCBI Taxonomy" id="53326"/>
    <lineage>
        <taxon>Eukaryota</taxon>
        <taxon>Metazoa</taxon>
        <taxon>Ecdysozoa</taxon>
        <taxon>Nematoda</taxon>
        <taxon>Chromadorea</taxon>
        <taxon>Rhabditida</taxon>
        <taxon>Rhabditina</taxon>
        <taxon>Rhabditomorpha</taxon>
        <taxon>Strongyloidea</taxon>
        <taxon>Ancylostomatidae</taxon>
        <taxon>Ancylostomatinae</taxon>
        <taxon>Ancylostoma</taxon>
    </lineage>
</organism>
<reference evidence="2" key="1">
    <citation type="journal article" date="2015" name="Nat. Genet.">
        <title>The genome and transcriptome of the zoonotic hookworm Ancylostoma ceylanicum identify infection-specific gene families.</title>
        <authorList>
            <person name="Schwarz E.M."/>
            <person name="Hu Y."/>
            <person name="Antoshechkin I."/>
            <person name="Miller M.M."/>
            <person name="Sternberg P.W."/>
            <person name="Aroian R.V."/>
        </authorList>
    </citation>
    <scope>NUCLEOTIDE SEQUENCE</scope>
    <source>
        <strain evidence="2">HY135</strain>
    </source>
</reference>
<protein>
    <submittedName>
        <fullName evidence="1">Uncharacterized protein</fullName>
    </submittedName>
</protein>
<accession>A0A016VF10</accession>
<evidence type="ECO:0000313" key="1">
    <source>
        <dbReference type="EMBL" id="EYC25333.1"/>
    </source>
</evidence>